<dbReference type="GO" id="GO:0000271">
    <property type="term" value="P:polysaccharide biosynthetic process"/>
    <property type="evidence" value="ECO:0007669"/>
    <property type="project" value="TreeGrafter"/>
</dbReference>
<feature type="modified residue" description="N6-(pyridoxal phosphate)lysine" evidence="7">
    <location>
        <position position="149"/>
    </location>
</feature>
<evidence type="ECO:0000256" key="1">
    <source>
        <dbReference type="ARBA" id="ARBA00001933"/>
    </source>
</evidence>
<gene>
    <name evidence="9" type="ORF">GCM10010269_78510</name>
</gene>
<evidence type="ECO:0000313" key="10">
    <source>
        <dbReference type="Proteomes" id="UP000606194"/>
    </source>
</evidence>
<dbReference type="Proteomes" id="UP000606194">
    <property type="component" value="Unassembled WGS sequence"/>
</dbReference>
<evidence type="ECO:0000256" key="4">
    <source>
        <dbReference type="ARBA" id="ARBA00022898"/>
    </source>
</evidence>
<dbReference type="EMBL" id="BMTL01000054">
    <property type="protein sequence ID" value="GGS28162.1"/>
    <property type="molecule type" value="Genomic_DNA"/>
</dbReference>
<dbReference type="RefSeq" id="WP_055631869.1">
    <property type="nucleotide sequence ID" value="NZ_BMTL01000054.1"/>
</dbReference>
<evidence type="ECO:0000256" key="5">
    <source>
        <dbReference type="ARBA" id="ARBA00038398"/>
    </source>
</evidence>
<proteinExistence type="inferred from homology"/>
<evidence type="ECO:0000256" key="6">
    <source>
        <dbReference type="PIRSR" id="PIRSR000390-1"/>
    </source>
</evidence>
<protein>
    <recommendedName>
        <fullName evidence="11">DegT/DnrJ/EryC1/StrS aminotransferase family protein</fullName>
    </recommendedName>
</protein>
<dbReference type="PANTHER" id="PTHR30244">
    <property type="entry name" value="TRANSAMINASE"/>
    <property type="match status" value="1"/>
</dbReference>
<dbReference type="PANTHER" id="PTHR30244:SF34">
    <property type="entry name" value="DTDP-4-AMINO-4,6-DIDEOXYGALACTOSE TRANSAMINASE"/>
    <property type="match status" value="1"/>
</dbReference>
<keyword evidence="2" id="KW-0032">Aminotransferase</keyword>
<evidence type="ECO:0008006" key="11">
    <source>
        <dbReference type="Google" id="ProtNLM"/>
    </source>
</evidence>
<dbReference type="InterPro" id="IPR015421">
    <property type="entry name" value="PyrdxlP-dep_Trfase_major"/>
</dbReference>
<feature type="compositionally biased region" description="Basic and acidic residues" evidence="8">
    <location>
        <begin position="227"/>
        <end position="238"/>
    </location>
</feature>
<evidence type="ECO:0000313" key="9">
    <source>
        <dbReference type="EMBL" id="GGS28162.1"/>
    </source>
</evidence>
<dbReference type="InterPro" id="IPR015424">
    <property type="entry name" value="PyrdxlP-dep_Trfase"/>
</dbReference>
<evidence type="ECO:0000256" key="8">
    <source>
        <dbReference type="SAM" id="MobiDB-lite"/>
    </source>
</evidence>
<evidence type="ECO:0000256" key="3">
    <source>
        <dbReference type="ARBA" id="ARBA00022679"/>
    </source>
</evidence>
<dbReference type="InterPro" id="IPR015422">
    <property type="entry name" value="PyrdxlP-dep_Trfase_small"/>
</dbReference>
<dbReference type="InterPro" id="IPR000653">
    <property type="entry name" value="DegT/StrS_aminotransferase"/>
</dbReference>
<dbReference type="PIRSF" id="PIRSF000390">
    <property type="entry name" value="PLP_StrS"/>
    <property type="match status" value="1"/>
</dbReference>
<evidence type="ECO:0000256" key="7">
    <source>
        <dbReference type="PIRSR" id="PIRSR000390-2"/>
    </source>
</evidence>
<feature type="region of interest" description="Disordered" evidence="8">
    <location>
        <begin position="219"/>
        <end position="238"/>
    </location>
</feature>
<comment type="caution">
    <text evidence="9">The sequence shown here is derived from an EMBL/GenBank/DDBJ whole genome shotgun (WGS) entry which is preliminary data.</text>
</comment>
<keyword evidence="10" id="KW-1185">Reference proteome</keyword>
<accession>A0A918GBZ5</accession>
<evidence type="ECO:0000256" key="2">
    <source>
        <dbReference type="ARBA" id="ARBA00022576"/>
    </source>
</evidence>
<sequence>MESIWAGRLAGRRLLPTPTGRHALWAFLALRRDRLKPGDEVVLAGFNFYVIAAVLRQWGLTPVFADIEPDTLCLDPRRIAQAVTGRTRLVVVTHMFGNPADLPAIRAVCHRLGLLLFEDCAHAVGTTTADGTQVGAESDGALFSFGIQKIVNTFGGGMLAVPEDLAADNTLPGHHPSAVDAFLSVGSRAVASAITQTPVSDWTVQPVLRLSRALARHGHPGLSRTLEPARNDPAYRFDPDSRSPYRNFMRPMLAAQLARLDANIRARRAVRRQIRERLADVPEIRWLAEDRHGHSNAAYFGIRVPDPQELAAFLRGRGVTATTGDFRDCSRLPQFDGLADCPNSRRTETHLLRLPSHPTLGERQIDRISDAVRDFFTHHSPLPAPRLTALHGGSRA</sequence>
<feature type="active site" description="Proton acceptor" evidence="6">
    <location>
        <position position="149"/>
    </location>
</feature>
<dbReference type="Pfam" id="PF01041">
    <property type="entry name" value="DegT_DnrJ_EryC1"/>
    <property type="match status" value="2"/>
</dbReference>
<keyword evidence="3" id="KW-0808">Transferase</keyword>
<reference evidence="9" key="2">
    <citation type="submission" date="2020-09" db="EMBL/GenBank/DDBJ databases">
        <authorList>
            <person name="Sun Q."/>
            <person name="Ohkuma M."/>
        </authorList>
    </citation>
    <scope>NUCLEOTIDE SEQUENCE</scope>
    <source>
        <strain evidence="9">JCM 4386</strain>
    </source>
</reference>
<dbReference type="Gene3D" id="3.90.1150.10">
    <property type="entry name" value="Aspartate Aminotransferase, domain 1"/>
    <property type="match status" value="1"/>
</dbReference>
<keyword evidence="4 7" id="KW-0663">Pyridoxal phosphate</keyword>
<dbReference type="GO" id="GO:0008483">
    <property type="term" value="F:transaminase activity"/>
    <property type="evidence" value="ECO:0007669"/>
    <property type="project" value="UniProtKB-KW"/>
</dbReference>
<dbReference type="Gene3D" id="3.40.640.10">
    <property type="entry name" value="Type I PLP-dependent aspartate aminotransferase-like (Major domain)"/>
    <property type="match status" value="1"/>
</dbReference>
<dbReference type="AlphaFoldDB" id="A0A918GBZ5"/>
<dbReference type="GO" id="GO:0030170">
    <property type="term" value="F:pyridoxal phosphate binding"/>
    <property type="evidence" value="ECO:0007669"/>
    <property type="project" value="TreeGrafter"/>
</dbReference>
<comment type="similarity">
    <text evidence="5">Belongs to the DegT/DnrJ/EryC1 family. L-glutamine:2-deoxy-scyllo-inosose/scyllo-inosose aminotransferase subfamily.</text>
</comment>
<comment type="cofactor">
    <cofactor evidence="1">
        <name>pyridoxal 5'-phosphate</name>
        <dbReference type="ChEBI" id="CHEBI:597326"/>
    </cofactor>
</comment>
<name>A0A918GBZ5_9ACTN</name>
<reference evidence="9" key="1">
    <citation type="journal article" date="2014" name="Int. J. Syst. Evol. Microbiol.">
        <title>Complete genome sequence of Corynebacterium casei LMG S-19264T (=DSM 44701T), isolated from a smear-ripened cheese.</title>
        <authorList>
            <consortium name="US DOE Joint Genome Institute (JGI-PGF)"/>
            <person name="Walter F."/>
            <person name="Albersmeier A."/>
            <person name="Kalinowski J."/>
            <person name="Ruckert C."/>
        </authorList>
    </citation>
    <scope>NUCLEOTIDE SEQUENCE</scope>
    <source>
        <strain evidence="9">JCM 4386</strain>
    </source>
</reference>
<dbReference type="SUPFAM" id="SSF53383">
    <property type="entry name" value="PLP-dependent transferases"/>
    <property type="match status" value="1"/>
</dbReference>
<organism evidence="9 10">
    <name type="scientific">Streptomyces humidus</name>
    <dbReference type="NCBI Taxonomy" id="52259"/>
    <lineage>
        <taxon>Bacteria</taxon>
        <taxon>Bacillati</taxon>
        <taxon>Actinomycetota</taxon>
        <taxon>Actinomycetes</taxon>
        <taxon>Kitasatosporales</taxon>
        <taxon>Streptomycetaceae</taxon>
        <taxon>Streptomyces</taxon>
    </lineage>
</organism>